<evidence type="ECO:0000256" key="3">
    <source>
        <dbReference type="ARBA" id="ARBA00022825"/>
    </source>
</evidence>
<keyword evidence="3" id="KW-0720">Serine protease</keyword>
<keyword evidence="7" id="KW-1185">Reference proteome</keyword>
<reference evidence="6 7" key="1">
    <citation type="submission" date="2021-08" db="EMBL/GenBank/DDBJ databases">
        <title>complete genome sequencing of Deefgea sp. D25.</title>
        <authorList>
            <person name="Bae J.-W."/>
            <person name="Gim D.-H."/>
        </authorList>
    </citation>
    <scope>NUCLEOTIDE SEQUENCE [LARGE SCALE GENOMIC DNA]</scope>
    <source>
        <strain evidence="6 7">D25</strain>
    </source>
</reference>
<dbReference type="InterPro" id="IPR002470">
    <property type="entry name" value="Peptidase_S9A"/>
</dbReference>
<evidence type="ECO:0000259" key="4">
    <source>
        <dbReference type="Pfam" id="PF00326"/>
    </source>
</evidence>
<protein>
    <submittedName>
        <fullName evidence="6">Prolyl oligopeptidase family serine peptidase</fullName>
    </submittedName>
</protein>
<feature type="domain" description="Peptidase S9A N-terminal" evidence="5">
    <location>
        <begin position="7"/>
        <end position="407"/>
    </location>
</feature>
<keyword evidence="1" id="KW-0645">Protease</keyword>
<dbReference type="PRINTS" id="PR00862">
    <property type="entry name" value="PROLIGOPTASE"/>
</dbReference>
<name>A0ABX8ZCZ5_9NEIS</name>
<sequence>MQNNQLDPFLYLENHTHAAEWVAEQNQSSRTELEDDPRFDSMRQSIALFAQANQQIPYFSQHGAWLYHFYQSEAQPRGVYRRTTYESYCSPNTIWSVVFDLDALVQQEEVDWYLAGISHCILSPQRCLISLNIAGSDASVCREYDVETQQFLNDSFQFPLGKNQIHWRDINSVYVCPAWDESQLSQAGYSCEVWLLERGQAWDEATSIAVLPETILKTLAWRFLDGEHAHLDIIEVALSFYKKVYYCIDADLALQQIKLPLRCDLYAYTHGDLIVKLGMDWRWQDRLYLSGCLLAIECDAQTGQLGHIQCLVAPSHTQTIQGVDATLSGLAVHVLDQVKSQIHTFIWKEAALEDCEHQANAWQAIPNSLPSRGAIEFVDQPWATETLYYNYSDFLQPAGLYRYDLLAANAPELLRQQVAAFDSHHYEYQQYFTASKDGTAIPYFVVHDKALILRGDAPTLLYGYGGFQVSMLPYYVDNLGPHWLAKGGVFVVANIRGGGEFGPNWHQAAQGAHRQRSFDDFIAVAEDLIARNITSPRRLGIQGGSHGGLLVGACLVQRPEIFNAVVCEVPLLDMLRYTELHAGASWVDEYGDPNKTEDRAVLAAYSPYHHIQPASVQRYPKVLLTTNRQDDRVHPAHARKMAAKLAEMGHEVLFFEGDKGGHRGNVGASEMAADLARALTFLHQQLMD</sequence>
<dbReference type="SUPFAM" id="SSF50993">
    <property type="entry name" value="Peptidase/esterase 'gauge' domain"/>
    <property type="match status" value="1"/>
</dbReference>
<evidence type="ECO:0000313" key="7">
    <source>
        <dbReference type="Proteomes" id="UP000825679"/>
    </source>
</evidence>
<dbReference type="RefSeq" id="WP_221007554.1">
    <property type="nucleotide sequence ID" value="NZ_CP081150.1"/>
</dbReference>
<dbReference type="EMBL" id="CP081150">
    <property type="protein sequence ID" value="QZA79035.1"/>
    <property type="molecule type" value="Genomic_DNA"/>
</dbReference>
<dbReference type="Gene3D" id="2.130.10.120">
    <property type="entry name" value="Prolyl oligopeptidase, N-terminal domain"/>
    <property type="match status" value="1"/>
</dbReference>
<feature type="domain" description="Peptidase S9 prolyl oligopeptidase catalytic" evidence="4">
    <location>
        <begin position="482"/>
        <end position="686"/>
    </location>
</feature>
<organism evidence="6 7">
    <name type="scientific">Deefgea tanakiae</name>
    <dbReference type="NCBI Taxonomy" id="2865840"/>
    <lineage>
        <taxon>Bacteria</taxon>
        <taxon>Pseudomonadati</taxon>
        <taxon>Pseudomonadota</taxon>
        <taxon>Betaproteobacteria</taxon>
        <taxon>Neisseriales</taxon>
        <taxon>Chitinibacteraceae</taxon>
        <taxon>Deefgea</taxon>
    </lineage>
</organism>
<dbReference type="Proteomes" id="UP000825679">
    <property type="component" value="Chromosome"/>
</dbReference>
<proteinExistence type="predicted"/>
<dbReference type="PANTHER" id="PTHR42881:SF13">
    <property type="entry name" value="PROLYL ENDOPEPTIDASE"/>
    <property type="match status" value="1"/>
</dbReference>
<dbReference type="SUPFAM" id="SSF53474">
    <property type="entry name" value="alpha/beta-Hydrolases"/>
    <property type="match status" value="1"/>
</dbReference>
<dbReference type="PANTHER" id="PTHR42881">
    <property type="entry name" value="PROLYL ENDOPEPTIDASE"/>
    <property type="match status" value="1"/>
</dbReference>
<keyword evidence="2" id="KW-0378">Hydrolase</keyword>
<dbReference type="Pfam" id="PF02897">
    <property type="entry name" value="Peptidase_S9_N"/>
    <property type="match status" value="1"/>
</dbReference>
<dbReference type="InterPro" id="IPR001375">
    <property type="entry name" value="Peptidase_S9_cat"/>
</dbReference>
<dbReference type="InterPro" id="IPR023302">
    <property type="entry name" value="Pept_S9A_N"/>
</dbReference>
<accession>A0ABX8ZCZ5</accession>
<gene>
    <name evidence="6" type="ORF">K4H28_06460</name>
</gene>
<evidence type="ECO:0000259" key="5">
    <source>
        <dbReference type="Pfam" id="PF02897"/>
    </source>
</evidence>
<evidence type="ECO:0000313" key="6">
    <source>
        <dbReference type="EMBL" id="QZA79035.1"/>
    </source>
</evidence>
<dbReference type="InterPro" id="IPR029058">
    <property type="entry name" value="AB_hydrolase_fold"/>
</dbReference>
<dbReference type="Gene3D" id="3.40.50.1820">
    <property type="entry name" value="alpha/beta hydrolase"/>
    <property type="match status" value="1"/>
</dbReference>
<evidence type="ECO:0000256" key="1">
    <source>
        <dbReference type="ARBA" id="ARBA00022670"/>
    </source>
</evidence>
<dbReference type="InterPro" id="IPR051167">
    <property type="entry name" value="Prolyl_oligopep/macrocyclase"/>
</dbReference>
<dbReference type="Pfam" id="PF00326">
    <property type="entry name" value="Peptidase_S9"/>
    <property type="match status" value="1"/>
</dbReference>
<evidence type="ECO:0000256" key="2">
    <source>
        <dbReference type="ARBA" id="ARBA00022801"/>
    </source>
</evidence>